<evidence type="ECO:0000313" key="3">
    <source>
        <dbReference type="Proteomes" id="UP000502260"/>
    </source>
</evidence>
<evidence type="ECO:0008006" key="4">
    <source>
        <dbReference type="Google" id="ProtNLM"/>
    </source>
</evidence>
<dbReference type="RefSeq" id="WP_173061098.1">
    <property type="nucleotide sequence ID" value="NZ_AP022853.1"/>
</dbReference>
<evidence type="ECO:0000256" key="1">
    <source>
        <dbReference type="SAM" id="MobiDB-lite"/>
    </source>
</evidence>
<organism evidence="2 3">
    <name type="scientific">Sulfurimicrobium lacus</name>
    <dbReference type="NCBI Taxonomy" id="2715678"/>
    <lineage>
        <taxon>Bacteria</taxon>
        <taxon>Pseudomonadati</taxon>
        <taxon>Pseudomonadota</taxon>
        <taxon>Betaproteobacteria</taxon>
        <taxon>Nitrosomonadales</taxon>
        <taxon>Sulfuricellaceae</taxon>
        <taxon>Sulfurimicrobium</taxon>
    </lineage>
</organism>
<sequence length="813" mass="88376">MKDAAQKNIIMMSQYEKPRVIPGSSGAFLLNDCRDMAVSRLAKALSSMMEKAVDDLFDLSEQSLNFEMRNLYMEAMTIARDKRGVIETGFKQRFVQGFNKETRGDKSAQPENALDAAEFSLVAPDDLEESLAIINITNSIHGDCAEELFGLEKRLGVLLHDPDLLNTNNPLGPEVIGKSFMNSMKDLDCPVKIKLLLVTMFNKHMPRQIKGIYQEINLHLADKGVLEKIRMGAKKRPESGAAVLPEQTDATPEAAAGAQVASGETGLFATLQQLLMRGAAAGGGAPQGQGAGTGIGAPLGQGVGTGIGALFGQGSGVGSPLAGGAVQGTSVVGSLTRLQHGQLEGVMGADSKLDAALLANGHVNVLHEIKSSSVAGAMGHVDAMTLDIVAMLFDYILDDRRIPDAMKALIGRLQIPVLKVAMLDKTFFSQKSHPARKLLDRLAEISIGWNESEGHQGGLYQTVDDQIQRILNEFDDQVGIFSEVLDSLEQFLVDEKKRIDTLTGLSAQHIHQLEQQEIARIMAHDEIRRRIHAGQLPEVIGNFLVDSWEDVLAAEYAKAGEEGEPWTRAIETMDELIWSATPKREADERKQLVGLLPSLLKRLQDGMVQVSMPDAERDQFFAKLVKCHADAIKSGLGGMTQEAAAQSAFLVEEFDAEEAVELARQAEEPAEFVEIPVLQDVIEPDPVFVQAVSAAPDVELDGGWQTLTIGDVAWQGPMESAGDDFDAMVKRLKRGTWIEFEQEGGESTRVKLAWVSPLKGLFLFTNRLGEKAVSITPAGLARRLRSGRAQIIEDIALVDRAVNNLMEHLKQAA</sequence>
<feature type="region of interest" description="Disordered" evidence="1">
    <location>
        <begin position="237"/>
        <end position="257"/>
    </location>
</feature>
<proteinExistence type="predicted"/>
<dbReference type="InterPro" id="IPR012434">
    <property type="entry name" value="DUF1631"/>
</dbReference>
<dbReference type="KEGG" id="slac:SKTS_09320"/>
<protein>
    <recommendedName>
        <fullName evidence="4">Thymidine phosphorylase</fullName>
    </recommendedName>
</protein>
<dbReference type="EMBL" id="AP022853">
    <property type="protein sequence ID" value="BCB26046.1"/>
    <property type="molecule type" value="Genomic_DNA"/>
</dbReference>
<keyword evidence="3" id="KW-1185">Reference proteome</keyword>
<accession>A0A6F8VAL6</accession>
<name>A0A6F8VAL6_9PROT</name>
<dbReference type="Proteomes" id="UP000502260">
    <property type="component" value="Chromosome"/>
</dbReference>
<evidence type="ECO:0000313" key="2">
    <source>
        <dbReference type="EMBL" id="BCB26046.1"/>
    </source>
</evidence>
<reference evidence="3" key="1">
    <citation type="submission" date="2020-03" db="EMBL/GenBank/DDBJ databases">
        <title>Complete genome sequence of sulfur-oxidizing bacterium skT11.</title>
        <authorList>
            <person name="Kanda M."/>
            <person name="Kojima H."/>
            <person name="Fukui M."/>
        </authorList>
    </citation>
    <scope>NUCLEOTIDE SEQUENCE [LARGE SCALE GENOMIC DNA]</scope>
    <source>
        <strain evidence="3">skT11</strain>
    </source>
</reference>
<gene>
    <name evidence="2" type="ORF">SKTS_09320</name>
</gene>
<dbReference type="Pfam" id="PF07793">
    <property type="entry name" value="DUF1631"/>
    <property type="match status" value="1"/>
</dbReference>
<dbReference type="AlphaFoldDB" id="A0A6F8VAL6"/>